<dbReference type="Proteomes" id="UP000268014">
    <property type="component" value="Unassembled WGS sequence"/>
</dbReference>
<gene>
    <name evidence="1" type="ORF">HPLM_LOCUS1411</name>
</gene>
<protein>
    <submittedName>
        <fullName evidence="1">Uncharacterized protein</fullName>
    </submittedName>
</protein>
<evidence type="ECO:0000313" key="1">
    <source>
        <dbReference type="EMBL" id="VDO09406.1"/>
    </source>
</evidence>
<evidence type="ECO:0000313" key="2">
    <source>
        <dbReference type="Proteomes" id="UP000268014"/>
    </source>
</evidence>
<dbReference type="AlphaFoldDB" id="A0A3P7SMU8"/>
<sequence>MVRHFPGLCKRAHAEQNSSGSFIQKIVQLLTQRLWIVYSESSDIPYHIRSRMSEFSEFMYMCCNQRRLFLQKAK</sequence>
<name>A0A3P7SMU8_HAEPC</name>
<organism evidence="1 2">
    <name type="scientific">Haemonchus placei</name>
    <name type="common">Barber's pole worm</name>
    <dbReference type="NCBI Taxonomy" id="6290"/>
    <lineage>
        <taxon>Eukaryota</taxon>
        <taxon>Metazoa</taxon>
        <taxon>Ecdysozoa</taxon>
        <taxon>Nematoda</taxon>
        <taxon>Chromadorea</taxon>
        <taxon>Rhabditida</taxon>
        <taxon>Rhabditina</taxon>
        <taxon>Rhabditomorpha</taxon>
        <taxon>Strongyloidea</taxon>
        <taxon>Trichostrongylidae</taxon>
        <taxon>Haemonchus</taxon>
    </lineage>
</organism>
<dbReference type="EMBL" id="UZAF01001858">
    <property type="protein sequence ID" value="VDO09406.1"/>
    <property type="molecule type" value="Genomic_DNA"/>
</dbReference>
<reference evidence="1 2" key="1">
    <citation type="submission" date="2018-11" db="EMBL/GenBank/DDBJ databases">
        <authorList>
            <consortium name="Pathogen Informatics"/>
        </authorList>
    </citation>
    <scope>NUCLEOTIDE SEQUENCE [LARGE SCALE GENOMIC DNA]</scope>
    <source>
        <strain evidence="1 2">MHpl1</strain>
    </source>
</reference>
<keyword evidence="2" id="KW-1185">Reference proteome</keyword>
<accession>A0A3P7SMU8</accession>
<proteinExistence type="predicted"/>